<reference evidence="1 2" key="1">
    <citation type="submission" date="2013-07" db="EMBL/GenBank/DDBJ databases">
        <title>Complete genome sequence of Bacillus infantis NRRL B-14911 that has potential to induce cardiac disease by antigenic mimicry.</title>
        <authorList>
            <person name="Massilamany C."/>
            <person name="Smith T.P.L."/>
            <person name="Loy J.D."/>
            <person name="Barletta R."/>
            <person name="Reddy J."/>
        </authorList>
    </citation>
    <scope>NUCLEOTIDE SEQUENCE [LARGE SCALE GENOMIC DNA]</scope>
    <source>
        <strain evidence="1 2">NRRL B-14911</strain>
    </source>
</reference>
<dbReference type="Proteomes" id="UP000017805">
    <property type="component" value="Chromosome"/>
</dbReference>
<dbReference type="STRING" id="1367477.N288_10000"/>
<organism evidence="1 2">
    <name type="scientific">Bacillus infantis NRRL B-14911</name>
    <dbReference type="NCBI Taxonomy" id="1367477"/>
    <lineage>
        <taxon>Bacteria</taxon>
        <taxon>Bacillati</taxon>
        <taxon>Bacillota</taxon>
        <taxon>Bacilli</taxon>
        <taxon>Bacillales</taxon>
        <taxon>Bacillaceae</taxon>
        <taxon>Bacillus</taxon>
    </lineage>
</organism>
<evidence type="ECO:0000313" key="2">
    <source>
        <dbReference type="Proteomes" id="UP000017805"/>
    </source>
</evidence>
<evidence type="ECO:0000313" key="1">
    <source>
        <dbReference type="EMBL" id="AGX03919.1"/>
    </source>
</evidence>
<keyword evidence="2" id="KW-1185">Reference proteome</keyword>
<dbReference type="KEGG" id="bif:N288_10000"/>
<dbReference type="PATRIC" id="fig|1367477.3.peg.1940"/>
<sequence>MLKINLNQCGGRLSERTLSKVHNGKTKGVQNERSFRTPFAISRMLH</sequence>
<proteinExistence type="predicted"/>
<name>U5L7V4_9BACI</name>
<gene>
    <name evidence="1" type="ORF">N288_10000</name>
</gene>
<dbReference type="HOGENOM" id="CLU_3180190_0_0_9"/>
<dbReference type="EMBL" id="CP006643">
    <property type="protein sequence ID" value="AGX03919.1"/>
    <property type="molecule type" value="Genomic_DNA"/>
</dbReference>
<accession>U5L7V4</accession>
<dbReference type="RefSeq" id="WP_022543726.1">
    <property type="nucleotide sequence ID" value="NC_022524.1"/>
</dbReference>
<protein>
    <submittedName>
        <fullName evidence="1">Uncharacterized protein</fullName>
    </submittedName>
</protein>
<dbReference type="AlphaFoldDB" id="U5L7V4"/>